<dbReference type="GO" id="GO:0008235">
    <property type="term" value="F:metalloexopeptidase activity"/>
    <property type="evidence" value="ECO:0007669"/>
    <property type="project" value="TreeGrafter"/>
</dbReference>
<dbReference type="OrthoDB" id="9802958at2"/>
<dbReference type="AlphaFoldDB" id="A0A7X1ZC08"/>
<accession>A0A7X1ZC08</accession>
<reference evidence="8 9" key="1">
    <citation type="submission" date="2019-10" db="EMBL/GenBank/DDBJ databases">
        <title>Draft whole-genome sequence of the purple nonsulfur photosynthetic bacterium Roseospira navarrensis DSM 15114.</title>
        <authorList>
            <person name="Kyndt J.A."/>
            <person name="Meyer T.E."/>
        </authorList>
    </citation>
    <scope>NUCLEOTIDE SEQUENCE [LARGE SCALE GENOMIC DNA]</scope>
    <source>
        <strain evidence="8 9">DSM 15114</strain>
    </source>
</reference>
<keyword evidence="4" id="KW-0862">Zinc</keyword>
<dbReference type="PANTHER" id="PTHR34858:SF1">
    <property type="entry name" value="CYSO-CYSTEINE PEPTIDASE"/>
    <property type="match status" value="1"/>
</dbReference>
<dbReference type="Pfam" id="PF14464">
    <property type="entry name" value="Prok-JAB"/>
    <property type="match status" value="1"/>
</dbReference>
<protein>
    <recommendedName>
        <fullName evidence="7">MPN domain-containing protein</fullName>
    </recommendedName>
</protein>
<dbReference type="SUPFAM" id="SSF102712">
    <property type="entry name" value="JAB1/MPN domain"/>
    <property type="match status" value="1"/>
</dbReference>
<evidence type="ECO:0000256" key="1">
    <source>
        <dbReference type="ARBA" id="ARBA00022670"/>
    </source>
</evidence>
<keyword evidence="1" id="KW-0645">Protease</keyword>
<dbReference type="InterPro" id="IPR051929">
    <property type="entry name" value="VirAsm_ModProt"/>
</dbReference>
<evidence type="ECO:0000256" key="5">
    <source>
        <dbReference type="ARBA" id="ARBA00023049"/>
    </source>
</evidence>
<dbReference type="PROSITE" id="PS50249">
    <property type="entry name" value="MPN"/>
    <property type="match status" value="1"/>
</dbReference>
<evidence type="ECO:0000256" key="3">
    <source>
        <dbReference type="ARBA" id="ARBA00022801"/>
    </source>
</evidence>
<organism evidence="8 9">
    <name type="scientific">Roseospira navarrensis</name>
    <dbReference type="NCBI Taxonomy" id="140058"/>
    <lineage>
        <taxon>Bacteria</taxon>
        <taxon>Pseudomonadati</taxon>
        <taxon>Pseudomonadota</taxon>
        <taxon>Alphaproteobacteria</taxon>
        <taxon>Rhodospirillales</taxon>
        <taxon>Rhodospirillaceae</taxon>
        <taxon>Roseospira</taxon>
    </lineage>
</organism>
<feature type="domain" description="MPN" evidence="7">
    <location>
        <begin position="1"/>
        <end position="118"/>
    </location>
</feature>
<keyword evidence="2" id="KW-0479">Metal-binding</keyword>
<sequence>MRAAWPREGCGLLVGSDDTQSGALVVEAVHPTTNVDASGRPDRFEVDPAARFDLMRQLRGRPSRLIGHVHSHPGHPAEPSETDRRAAFEPDLVWVIVGLADRTTPDPPVTAWTVVPGPEPGAPAAGFRPLPIISRS</sequence>
<evidence type="ECO:0000256" key="6">
    <source>
        <dbReference type="SAM" id="MobiDB-lite"/>
    </source>
</evidence>
<evidence type="ECO:0000313" key="8">
    <source>
        <dbReference type="EMBL" id="MQX35765.1"/>
    </source>
</evidence>
<evidence type="ECO:0000256" key="2">
    <source>
        <dbReference type="ARBA" id="ARBA00022723"/>
    </source>
</evidence>
<evidence type="ECO:0000256" key="4">
    <source>
        <dbReference type="ARBA" id="ARBA00022833"/>
    </source>
</evidence>
<dbReference type="InterPro" id="IPR028090">
    <property type="entry name" value="JAB_dom_prok"/>
</dbReference>
<evidence type="ECO:0000259" key="7">
    <source>
        <dbReference type="PROSITE" id="PS50249"/>
    </source>
</evidence>
<dbReference type="EMBL" id="WIVE01000008">
    <property type="protein sequence ID" value="MQX35765.1"/>
    <property type="molecule type" value="Genomic_DNA"/>
</dbReference>
<gene>
    <name evidence="8" type="ORF">GHC57_04450</name>
</gene>
<name>A0A7X1ZC08_9PROT</name>
<feature type="region of interest" description="Disordered" evidence="6">
    <location>
        <begin position="116"/>
        <end position="136"/>
    </location>
</feature>
<dbReference type="CDD" id="cd08070">
    <property type="entry name" value="MPN_like"/>
    <property type="match status" value="1"/>
</dbReference>
<dbReference type="InterPro" id="IPR037518">
    <property type="entry name" value="MPN"/>
</dbReference>
<keyword evidence="3" id="KW-0378">Hydrolase</keyword>
<dbReference type="GO" id="GO:0006508">
    <property type="term" value="P:proteolysis"/>
    <property type="evidence" value="ECO:0007669"/>
    <property type="project" value="UniProtKB-KW"/>
</dbReference>
<dbReference type="PANTHER" id="PTHR34858">
    <property type="entry name" value="CYSO-CYSTEINE PEPTIDASE"/>
    <property type="match status" value="1"/>
</dbReference>
<dbReference type="GO" id="GO:0008270">
    <property type="term" value="F:zinc ion binding"/>
    <property type="evidence" value="ECO:0007669"/>
    <property type="project" value="TreeGrafter"/>
</dbReference>
<evidence type="ECO:0000313" key="9">
    <source>
        <dbReference type="Proteomes" id="UP000434582"/>
    </source>
</evidence>
<dbReference type="Gene3D" id="3.40.140.10">
    <property type="entry name" value="Cytidine Deaminase, domain 2"/>
    <property type="match status" value="1"/>
</dbReference>
<proteinExistence type="predicted"/>
<keyword evidence="9" id="KW-1185">Reference proteome</keyword>
<keyword evidence="5" id="KW-0482">Metalloprotease</keyword>
<dbReference type="Proteomes" id="UP000434582">
    <property type="component" value="Unassembled WGS sequence"/>
</dbReference>
<comment type="caution">
    <text evidence="8">The sequence shown here is derived from an EMBL/GenBank/DDBJ whole genome shotgun (WGS) entry which is preliminary data.</text>
</comment>